<gene>
    <name evidence="1" type="ORF">B4102_0219</name>
</gene>
<proteinExistence type="predicted"/>
<evidence type="ECO:0000313" key="2">
    <source>
        <dbReference type="Proteomes" id="UP000075666"/>
    </source>
</evidence>
<dbReference type="EMBL" id="LQYN01000071">
    <property type="protein sequence ID" value="KYD02625.1"/>
    <property type="molecule type" value="Genomic_DNA"/>
</dbReference>
<accession>A0A150KSL3</accession>
<protein>
    <submittedName>
        <fullName evidence="1">Uncharacterized protein</fullName>
    </submittedName>
</protein>
<dbReference type="PATRIC" id="fig|46224.3.peg.3581"/>
<keyword evidence="2" id="KW-1185">Reference proteome</keyword>
<comment type="caution">
    <text evidence="1">The sequence shown here is derived from an EMBL/GenBank/DDBJ whole genome shotgun (WGS) entry which is preliminary data.</text>
</comment>
<sequence length="135" mass="15682">MNQVEALIVYRFNDSGKFVEPVELLPDEEGNFDIPEDCTEKELPQPNWKPLFDKEKNEWVETITPEELEELTKPPTIPLSDTEILGQQMTERESEAMVQGQQITDLEISSMFQGQFMTDYELRLLELEDKSNVIV</sequence>
<evidence type="ECO:0000313" key="1">
    <source>
        <dbReference type="EMBL" id="KYD02625.1"/>
    </source>
</evidence>
<dbReference type="STRING" id="46224.B4102_0219"/>
<dbReference type="Proteomes" id="UP000075666">
    <property type="component" value="Unassembled WGS sequence"/>
</dbReference>
<dbReference type="AlphaFoldDB" id="A0A150KSL3"/>
<name>A0A150KSL3_9BACI</name>
<reference evidence="1 2" key="1">
    <citation type="submission" date="2016-01" db="EMBL/GenBank/DDBJ databases">
        <title>Genome Sequences of Twelve Sporeforming Bacillus Species Isolated from Foods.</title>
        <authorList>
            <person name="Berendsen E.M."/>
            <person name="Wells-Bennik M.H."/>
            <person name="Krawcyk A.O."/>
            <person name="De Jong A."/>
            <person name="Holsappel S."/>
            <person name="Eijlander R.T."/>
            <person name="Kuipers O.P."/>
        </authorList>
    </citation>
    <scope>NUCLEOTIDE SEQUENCE [LARGE SCALE GENOMIC DNA]</scope>
    <source>
        <strain evidence="1 2">B4102</strain>
    </source>
</reference>
<organism evidence="1 2">
    <name type="scientific">Heyndrickxia sporothermodurans</name>
    <dbReference type="NCBI Taxonomy" id="46224"/>
    <lineage>
        <taxon>Bacteria</taxon>
        <taxon>Bacillati</taxon>
        <taxon>Bacillota</taxon>
        <taxon>Bacilli</taxon>
        <taxon>Bacillales</taxon>
        <taxon>Bacillaceae</taxon>
        <taxon>Heyndrickxia</taxon>
    </lineage>
</organism>